<keyword evidence="1" id="KW-0472">Membrane</keyword>
<organism evidence="2">
    <name type="scientific">marine sediment metagenome</name>
    <dbReference type="NCBI Taxonomy" id="412755"/>
    <lineage>
        <taxon>unclassified sequences</taxon>
        <taxon>metagenomes</taxon>
        <taxon>ecological metagenomes</taxon>
    </lineage>
</organism>
<name>A0A0F9G988_9ZZZZ</name>
<keyword evidence="1" id="KW-0812">Transmembrane</keyword>
<dbReference type="EMBL" id="LAZR01018725">
    <property type="protein sequence ID" value="KKL95243.1"/>
    <property type="molecule type" value="Genomic_DNA"/>
</dbReference>
<feature type="transmembrane region" description="Helical" evidence="1">
    <location>
        <begin position="257"/>
        <end position="280"/>
    </location>
</feature>
<accession>A0A0F9G988</accession>
<evidence type="ECO:0000256" key="1">
    <source>
        <dbReference type="SAM" id="Phobius"/>
    </source>
</evidence>
<proteinExistence type="predicted"/>
<dbReference type="AlphaFoldDB" id="A0A0F9G988"/>
<comment type="caution">
    <text evidence="2">The sequence shown here is derived from an EMBL/GenBank/DDBJ whole genome shotgun (WGS) entry which is preliminary data.</text>
</comment>
<gene>
    <name evidence="2" type="ORF">LCGC14_1856580</name>
</gene>
<evidence type="ECO:0000313" key="2">
    <source>
        <dbReference type="EMBL" id="KKL95243.1"/>
    </source>
</evidence>
<protein>
    <submittedName>
        <fullName evidence="2">Uncharacterized protein</fullName>
    </submittedName>
</protein>
<keyword evidence="1" id="KW-1133">Transmembrane helix</keyword>
<reference evidence="2" key="1">
    <citation type="journal article" date="2015" name="Nature">
        <title>Complex archaea that bridge the gap between prokaryotes and eukaryotes.</title>
        <authorList>
            <person name="Spang A."/>
            <person name="Saw J.H."/>
            <person name="Jorgensen S.L."/>
            <person name="Zaremba-Niedzwiedzka K."/>
            <person name="Martijn J."/>
            <person name="Lind A.E."/>
            <person name="van Eijk R."/>
            <person name="Schleper C."/>
            <person name="Guy L."/>
            <person name="Ettema T.J."/>
        </authorList>
    </citation>
    <scope>NUCLEOTIDE SEQUENCE</scope>
</reference>
<sequence length="286" mass="33153">MTKFKLRNIFFILSLFILFWSMLSFNSNANPVPIASPELGGLIPKEDTNCSMTNANVIVEIDATNLNKIIDFSFSGNYTIFNPSEMINVTIAAPFSNMIYSENIIGDISLNDSSIPFSIRPFNFWDSLWFESSLWKEYLQGSGIPYITFLICNITIPENTSITLEYTFDSNITVDLRALGELFFRYEVGTSRVWKGNVTESVEFRVFGKTPDEFYNNSCTVSDLQDGKIYLWEWKNEIIYDDYVYIMYHGNYSWPPYFIPFGNSFLTIKIIFVFVLVYVIKLRRSK</sequence>